<dbReference type="RefSeq" id="WP_094075664.1">
    <property type="nucleotide sequence ID" value="NZ_NBYO01000001.1"/>
</dbReference>
<evidence type="ECO:0008006" key="4">
    <source>
        <dbReference type="Google" id="ProtNLM"/>
    </source>
</evidence>
<gene>
    <name evidence="2" type="ORF">B7H23_01665</name>
</gene>
<name>A0A231V0Q3_9HYPH</name>
<keyword evidence="1" id="KW-1133">Transmembrane helix</keyword>
<keyword evidence="1" id="KW-0472">Membrane</keyword>
<feature type="transmembrane region" description="Helical" evidence="1">
    <location>
        <begin position="182"/>
        <end position="202"/>
    </location>
</feature>
<dbReference type="Pfam" id="PF14023">
    <property type="entry name" value="Bestrophin-like"/>
    <property type="match status" value="1"/>
</dbReference>
<dbReference type="EMBL" id="NBYO01000001">
    <property type="protein sequence ID" value="OXT01694.1"/>
    <property type="molecule type" value="Genomic_DNA"/>
</dbReference>
<dbReference type="Proteomes" id="UP000215405">
    <property type="component" value="Unassembled WGS sequence"/>
</dbReference>
<feature type="transmembrane region" description="Helical" evidence="1">
    <location>
        <begin position="208"/>
        <end position="230"/>
    </location>
</feature>
<dbReference type="AlphaFoldDB" id="A0A231V0Q3"/>
<proteinExistence type="predicted"/>
<evidence type="ECO:0000256" key="1">
    <source>
        <dbReference type="SAM" id="Phobius"/>
    </source>
</evidence>
<protein>
    <recommendedName>
        <fullName evidence="4">DUF4239 domain-containing protein</fullName>
    </recommendedName>
</protein>
<comment type="caution">
    <text evidence="2">The sequence shown here is derived from an EMBL/GenBank/DDBJ whole genome shotgun (WGS) entry which is preliminary data.</text>
</comment>
<accession>A0A231V0Q3</accession>
<sequence length="271" mass="29996">MGLLVSLLTGLLFLAAAVALVLTTYALARRFMPEQDDKTADAASSIGFRIAALHGLILALVYAQELDDYKTVRQILTNEAVAIADIFNDMRRFGGAEVETVQAGLADYLQIAATDELGSLGDGDGLLLAGWRRWENVYENLLNLESENERQRFLQQTMLDRSKQIASFRQQREAAASDNYSSLFWGPAIIGVILLAIPYYVFRPTRSHLFLLGVFGLYSGVILFFIYAFANPFREPGKLIAPTMNELLDGEIGAAQRLSILRLEEHSIAIG</sequence>
<keyword evidence="3" id="KW-1185">Reference proteome</keyword>
<feature type="transmembrane region" description="Helical" evidence="1">
    <location>
        <begin position="43"/>
        <end position="63"/>
    </location>
</feature>
<evidence type="ECO:0000313" key="3">
    <source>
        <dbReference type="Proteomes" id="UP000215405"/>
    </source>
</evidence>
<evidence type="ECO:0000313" key="2">
    <source>
        <dbReference type="EMBL" id="OXT01694.1"/>
    </source>
</evidence>
<reference evidence="3" key="1">
    <citation type="journal article" date="2017" name="Int. J. Syst. Evol. Microbiol.">
        <title>Notoacmeibacter marinus gen. nov., sp. nov., isolated from the gut of a limpet and proposal of Notoacmeibacteraceae fam. nov. in the order Rhizobiales of the class Alphaproteobacteria.</title>
        <authorList>
            <person name="Huang Z."/>
            <person name="Guo F."/>
            <person name="Lai Q."/>
        </authorList>
    </citation>
    <scope>NUCLEOTIDE SEQUENCE [LARGE SCALE GENOMIC DNA]</scope>
    <source>
        <strain evidence="3">XMTR2A4</strain>
    </source>
</reference>
<dbReference type="InterPro" id="IPR025333">
    <property type="entry name" value="DUF4239"/>
</dbReference>
<organism evidence="2 3">
    <name type="scientific">Notoacmeibacter marinus</name>
    <dbReference type="NCBI Taxonomy" id="1876515"/>
    <lineage>
        <taxon>Bacteria</taxon>
        <taxon>Pseudomonadati</taxon>
        <taxon>Pseudomonadota</taxon>
        <taxon>Alphaproteobacteria</taxon>
        <taxon>Hyphomicrobiales</taxon>
        <taxon>Notoacmeibacteraceae</taxon>
        <taxon>Notoacmeibacter</taxon>
    </lineage>
</organism>
<keyword evidence="1" id="KW-0812">Transmembrane</keyword>